<gene>
    <name evidence="3" type="ORF">JBL43_04200</name>
</gene>
<dbReference type="PROSITE" id="PS51352">
    <property type="entry name" value="THIOREDOXIN_2"/>
    <property type="match status" value="1"/>
</dbReference>
<protein>
    <recommendedName>
        <fullName evidence="2">Thioredoxin domain-containing protein</fullName>
    </recommendedName>
</protein>
<dbReference type="NCBIfam" id="NF040494">
    <property type="entry name" value="nitrored_ArsF"/>
    <property type="match status" value="1"/>
</dbReference>
<evidence type="ECO:0000256" key="1">
    <source>
        <dbReference type="SAM" id="SignalP"/>
    </source>
</evidence>
<sequence>MKIIKILTIFTIGLMLTACNGQSKNTDQSLDQSISKIEVLDFHSTHRCMTCKAIEANTKYTLDTYFTKQLKANQITFQVIDVDKEENEKIAEKFEASGTALILNVIKNGKEKQIDLTEFAFMEGNDKDAFSKELKTKIDTELKTF</sequence>
<dbReference type="InterPro" id="IPR013766">
    <property type="entry name" value="Thioredoxin_domain"/>
</dbReference>
<dbReference type="Gene3D" id="3.40.30.10">
    <property type="entry name" value="Glutaredoxin"/>
    <property type="match status" value="1"/>
</dbReference>
<dbReference type="Proteomes" id="UP000623301">
    <property type="component" value="Unassembled WGS sequence"/>
</dbReference>
<comment type="caution">
    <text evidence="3">The sequence shown here is derived from an EMBL/GenBank/DDBJ whole genome shotgun (WGS) entry which is preliminary data.</text>
</comment>
<feature type="domain" description="Thioredoxin" evidence="2">
    <location>
        <begin position="1"/>
        <end position="143"/>
    </location>
</feature>
<dbReference type="EMBL" id="JAEHFJ010000002">
    <property type="protein sequence ID" value="MBJ2173423.1"/>
    <property type="molecule type" value="Genomic_DNA"/>
</dbReference>
<dbReference type="SUPFAM" id="SSF52833">
    <property type="entry name" value="Thioredoxin-like"/>
    <property type="match status" value="1"/>
</dbReference>
<organism evidence="3 4">
    <name type="scientific">Aureibaculum flavum</name>
    <dbReference type="NCBI Taxonomy" id="2795986"/>
    <lineage>
        <taxon>Bacteria</taxon>
        <taxon>Pseudomonadati</taxon>
        <taxon>Bacteroidota</taxon>
        <taxon>Flavobacteriia</taxon>
        <taxon>Flavobacteriales</taxon>
        <taxon>Flavobacteriaceae</taxon>
        <taxon>Aureibaculum</taxon>
    </lineage>
</organism>
<dbReference type="InterPro" id="IPR047698">
    <property type="entry name" value="ArsF-like"/>
</dbReference>
<evidence type="ECO:0000259" key="2">
    <source>
        <dbReference type="PROSITE" id="PS51352"/>
    </source>
</evidence>
<name>A0ABS0WN84_9FLAO</name>
<dbReference type="RefSeq" id="WP_198840223.1">
    <property type="nucleotide sequence ID" value="NZ_JAEHFJ010000002.1"/>
</dbReference>
<keyword evidence="1" id="KW-0732">Signal</keyword>
<evidence type="ECO:0000313" key="4">
    <source>
        <dbReference type="Proteomes" id="UP000623301"/>
    </source>
</evidence>
<dbReference type="PROSITE" id="PS51257">
    <property type="entry name" value="PROKAR_LIPOPROTEIN"/>
    <property type="match status" value="1"/>
</dbReference>
<dbReference type="InterPro" id="IPR036249">
    <property type="entry name" value="Thioredoxin-like_sf"/>
</dbReference>
<proteinExistence type="predicted"/>
<evidence type="ECO:0000313" key="3">
    <source>
        <dbReference type="EMBL" id="MBJ2173423.1"/>
    </source>
</evidence>
<feature type="signal peptide" evidence="1">
    <location>
        <begin position="1"/>
        <end position="20"/>
    </location>
</feature>
<feature type="chain" id="PRO_5045719041" description="Thioredoxin domain-containing protein" evidence="1">
    <location>
        <begin position="21"/>
        <end position="145"/>
    </location>
</feature>
<keyword evidence="4" id="KW-1185">Reference proteome</keyword>
<accession>A0ABS0WN84</accession>
<reference evidence="3 4" key="1">
    <citation type="submission" date="2020-12" db="EMBL/GenBank/DDBJ databases">
        <title>Aureibaculum luteum sp. nov. and Aureibaculum flavum sp. nov., novel members of the family Flavobacteriaceae isolated from Antarctic intertidal sediments.</title>
        <authorList>
            <person name="He X."/>
            <person name="Zhang X."/>
        </authorList>
    </citation>
    <scope>NUCLEOTIDE SEQUENCE [LARGE SCALE GENOMIC DNA]</scope>
    <source>
        <strain evidence="3 4">A20</strain>
    </source>
</reference>